<protein>
    <submittedName>
        <fullName evidence="2">Uncharacterized protein</fullName>
    </submittedName>
</protein>
<reference evidence="2" key="1">
    <citation type="submission" date="2021-06" db="EMBL/GenBank/DDBJ databases">
        <authorList>
            <person name="Hodson N. C."/>
            <person name="Mongue J. A."/>
            <person name="Jaron S. K."/>
        </authorList>
    </citation>
    <scope>NUCLEOTIDE SEQUENCE</scope>
</reference>
<sequence length="353" mass="41247">MISEATVKSFELLFKICSLLKIGVYKWKLPDGDMEIAGSGHLILGFVNYAVLCGTCLNLVYYQVGLWYTYVAAISINNLLNIQQIMQCFRRLLVVHRDYCDRYCLEVTAKDTFAKLIRIFVRVAIPQSAVFVVPFFLEPMSRNFLYRFIFSGGKYSWSFWFYNLIEFYITLSSWFPPFLQSFIVAFHALSCTYWLEQMRYGKNQLIMNDRKTVSKMYQTWQLLMAEMNSCFSPLFWPTFITGNIFLHTYCTFAALKLHETLQLEMYFTLTSYALGWAFVELVMYRLLGNIHGKSQDFIKSWTGTVSFRNRKLLESFRPLGIRVGSMYVIRESTALTIILIVSNLVVQAVLLHR</sequence>
<feature type="transmembrane region" description="Helical" evidence="1">
    <location>
        <begin position="174"/>
        <end position="195"/>
    </location>
</feature>
<keyword evidence="3" id="KW-1185">Reference proteome</keyword>
<organism evidence="2 3">
    <name type="scientific">Allacma fusca</name>
    <dbReference type="NCBI Taxonomy" id="39272"/>
    <lineage>
        <taxon>Eukaryota</taxon>
        <taxon>Metazoa</taxon>
        <taxon>Ecdysozoa</taxon>
        <taxon>Arthropoda</taxon>
        <taxon>Hexapoda</taxon>
        <taxon>Collembola</taxon>
        <taxon>Symphypleona</taxon>
        <taxon>Sminthuridae</taxon>
        <taxon>Allacma</taxon>
    </lineage>
</organism>
<accession>A0A8J2KPV4</accession>
<feature type="transmembrane region" description="Helical" evidence="1">
    <location>
        <begin position="119"/>
        <end position="137"/>
    </location>
</feature>
<feature type="transmembrane region" description="Helical" evidence="1">
    <location>
        <begin position="234"/>
        <end position="254"/>
    </location>
</feature>
<evidence type="ECO:0000313" key="3">
    <source>
        <dbReference type="Proteomes" id="UP000708208"/>
    </source>
</evidence>
<dbReference type="AlphaFoldDB" id="A0A8J2KPV4"/>
<keyword evidence="1" id="KW-1133">Transmembrane helix</keyword>
<feature type="transmembrane region" description="Helical" evidence="1">
    <location>
        <begin position="266"/>
        <end position="287"/>
    </location>
</feature>
<keyword evidence="1" id="KW-0472">Membrane</keyword>
<name>A0A8J2KPV4_9HEXA</name>
<keyword evidence="1" id="KW-0812">Transmembrane</keyword>
<dbReference type="EMBL" id="CAJVCH010421826">
    <property type="protein sequence ID" value="CAG7818480.1"/>
    <property type="molecule type" value="Genomic_DNA"/>
</dbReference>
<evidence type="ECO:0000256" key="1">
    <source>
        <dbReference type="SAM" id="Phobius"/>
    </source>
</evidence>
<evidence type="ECO:0000313" key="2">
    <source>
        <dbReference type="EMBL" id="CAG7818480.1"/>
    </source>
</evidence>
<comment type="caution">
    <text evidence="2">The sequence shown here is derived from an EMBL/GenBank/DDBJ whole genome shotgun (WGS) entry which is preliminary data.</text>
</comment>
<gene>
    <name evidence="2" type="ORF">AFUS01_LOCUS28984</name>
</gene>
<proteinExistence type="predicted"/>
<feature type="transmembrane region" description="Helical" evidence="1">
    <location>
        <begin position="332"/>
        <end position="351"/>
    </location>
</feature>
<dbReference type="Proteomes" id="UP000708208">
    <property type="component" value="Unassembled WGS sequence"/>
</dbReference>